<dbReference type="OrthoDB" id="9121915at2"/>
<sequence>MGIIRFSALLIGVSMLFACGGGSNTGSSEGSNPGTPAGNGDSGCAGSCANASSFLTVEDIQKIIAQAVNEAQAQGTPATITVIDRVGNVLAAYRMTGAPRTQRVDSGRGVVGGLEGLSIPSELTAIAKAITSVYFSSEGNAFASRTAGQLAQEHFAPGDITAPSGPLFGVQFSQLPCSDISRRFNGIGPDAGPHRSPIGIAADPGGLPLYKAGVPVGAIGVSADGIYGVDTNSGDIDRNFDEIVAVAGTFGFAAPQDRRADRISAGGLTLRYADIEFNQLARDPAAAPAFSTLDAGAGEVFAIPGFFSGTIARGLAFGQVESGIRPDPVNFPGLDAFVVDDGTGTNRFPPIDGTDGQNALTSGEVLTLLQEGLKVANRTRAQVRRPFGSPAGETVVVVDTNGVVLGIVRSRDALLDAVDVTTQKARTAAFFSGAYAAADIASVAQQPLGFLSNTVDLANGRVEFATTGAIDPTRYVPALQAFLPQPSALTDGSIAFSNRAISNLSRPYYPDGVPGRPPGPLSLPINDWSVFNTGLELDLDYSQTALFVASYLQAIGLTVSLDGTDLPPIGEAPTNCTGISRIPNGITLFGGSVPIYRGSTLVGAIGSSGDGTDQSDLVAFLALHNAGVALGGAIGNAPPSMRADNFVPQGARLLYVQCPQAPFLDSTEQYVCEGK</sequence>
<dbReference type="PANTHER" id="PTHR34309:SF1">
    <property type="entry name" value="PROTEIN GLCG"/>
    <property type="match status" value="1"/>
</dbReference>
<evidence type="ECO:0000313" key="2">
    <source>
        <dbReference type="EMBL" id="SFM95083.1"/>
    </source>
</evidence>
<dbReference type="PROSITE" id="PS51257">
    <property type="entry name" value="PROKAR_LIPOPROTEIN"/>
    <property type="match status" value="1"/>
</dbReference>
<feature type="signal peptide" evidence="1">
    <location>
        <begin position="1"/>
        <end position="18"/>
    </location>
</feature>
<dbReference type="EMBL" id="FOVF01000001">
    <property type="protein sequence ID" value="SFM95083.1"/>
    <property type="molecule type" value="Genomic_DNA"/>
</dbReference>
<organism evidence="2 3">
    <name type="scientific">Dokdonella immobilis</name>
    <dbReference type="NCBI Taxonomy" id="578942"/>
    <lineage>
        <taxon>Bacteria</taxon>
        <taxon>Pseudomonadati</taxon>
        <taxon>Pseudomonadota</taxon>
        <taxon>Gammaproteobacteria</taxon>
        <taxon>Lysobacterales</taxon>
        <taxon>Rhodanobacteraceae</taxon>
        <taxon>Dokdonella</taxon>
    </lineage>
</organism>
<dbReference type="AlphaFoldDB" id="A0A1I4V1W1"/>
<reference evidence="2 3" key="1">
    <citation type="submission" date="2016-10" db="EMBL/GenBank/DDBJ databases">
        <authorList>
            <person name="de Groot N.N."/>
        </authorList>
    </citation>
    <scope>NUCLEOTIDE SEQUENCE [LARGE SCALE GENOMIC DNA]</scope>
    <source>
        <strain evidence="2 3">CGMCC 1.7659</strain>
    </source>
</reference>
<evidence type="ECO:0000313" key="3">
    <source>
        <dbReference type="Proteomes" id="UP000198575"/>
    </source>
</evidence>
<dbReference type="InterPro" id="IPR038084">
    <property type="entry name" value="PduO/GlcC-like_sf"/>
</dbReference>
<accession>A0A1I4V1W1</accession>
<gene>
    <name evidence="2" type="ORF">SAMN05216289_10128</name>
</gene>
<dbReference type="SUPFAM" id="SSF143744">
    <property type="entry name" value="GlcG-like"/>
    <property type="match status" value="3"/>
</dbReference>
<dbReference type="PANTHER" id="PTHR34309">
    <property type="entry name" value="SLR1406 PROTEIN"/>
    <property type="match status" value="1"/>
</dbReference>
<dbReference type="Gene3D" id="3.30.450.150">
    <property type="entry name" value="Haem-degrading domain"/>
    <property type="match status" value="3"/>
</dbReference>
<evidence type="ECO:0000256" key="1">
    <source>
        <dbReference type="SAM" id="SignalP"/>
    </source>
</evidence>
<dbReference type="InterPro" id="IPR005624">
    <property type="entry name" value="PduO/GlcC-like"/>
</dbReference>
<keyword evidence="3" id="KW-1185">Reference proteome</keyword>
<name>A0A1I4V1W1_9GAMM</name>
<dbReference type="Proteomes" id="UP000198575">
    <property type="component" value="Unassembled WGS sequence"/>
</dbReference>
<dbReference type="InterPro" id="IPR052517">
    <property type="entry name" value="GlcG_carb_metab_protein"/>
</dbReference>
<protein>
    <submittedName>
        <fullName evidence="2">Uncharacterized conserved protein GlcG, DUF336 family</fullName>
    </submittedName>
</protein>
<dbReference type="Pfam" id="PF03928">
    <property type="entry name" value="HbpS-like"/>
    <property type="match status" value="1"/>
</dbReference>
<dbReference type="RefSeq" id="WP_092403867.1">
    <property type="nucleotide sequence ID" value="NZ_FOVF01000001.1"/>
</dbReference>
<keyword evidence="1" id="KW-0732">Signal</keyword>
<proteinExistence type="predicted"/>
<dbReference type="STRING" id="578942.SAMN05216289_10128"/>
<feature type="chain" id="PRO_5011572801" evidence="1">
    <location>
        <begin position="19"/>
        <end position="675"/>
    </location>
</feature>